<evidence type="ECO:0000256" key="1">
    <source>
        <dbReference type="SAM" id="Phobius"/>
    </source>
</evidence>
<feature type="transmembrane region" description="Helical" evidence="1">
    <location>
        <begin position="478"/>
        <end position="500"/>
    </location>
</feature>
<dbReference type="AlphaFoldDB" id="A0A9W9GBQ9"/>
<reference evidence="2" key="2">
    <citation type="journal article" date="2023" name="IMA Fungus">
        <title>Comparative genomic study of the Penicillium genus elucidates a diverse pangenome and 15 lateral gene transfer events.</title>
        <authorList>
            <person name="Petersen C."/>
            <person name="Sorensen T."/>
            <person name="Nielsen M.R."/>
            <person name="Sondergaard T.E."/>
            <person name="Sorensen J.L."/>
            <person name="Fitzpatrick D.A."/>
            <person name="Frisvad J.C."/>
            <person name="Nielsen K.L."/>
        </authorList>
    </citation>
    <scope>NUCLEOTIDE SEQUENCE</scope>
    <source>
        <strain evidence="2">IBT 30069</strain>
    </source>
</reference>
<dbReference type="OrthoDB" id="2624308at2759"/>
<feature type="transmembrane region" description="Helical" evidence="1">
    <location>
        <begin position="520"/>
        <end position="544"/>
    </location>
</feature>
<proteinExistence type="predicted"/>
<accession>A0A9W9GBQ9</accession>
<dbReference type="EMBL" id="JAPQKH010000001">
    <property type="protein sequence ID" value="KAJ5115934.1"/>
    <property type="molecule type" value="Genomic_DNA"/>
</dbReference>
<sequence>MNSTKSAYFKNGRHDAQATQSILHHDVRDGPRVPWRRVPIRNSIRSAIEMSILLLSADTKEPGSMAQAGSLAATAALWIPASIVVLFAMFPMVKMNSGRLKFGVDKIKEHRYKEFIYDYSGMASTQAYQSPECIQTGRLLRPRYLCLADKEPKDRIVSVLHWERLYGPQASLEYLFIAYTAEQFPSNEDLDELHRIAALAAKAAGLPAYWISCSCMPNDEKPGTLPDQAVDLAGDLYRISDVVRGSHSLVIIAGTPGSSTRAASTETLLREWGRRMWTFPEVLLSPSHKEITIYKRGDDLNNPLRVRKALFPRLAWADASESQQLIDHYEGIQPLGYLQVVSLGLKCLAARKTTAWFPGDMIYALQGLLWCRPKVNPNDTDFQAFCRLSLANDSNHLLERLICLSPPNRENAWHNLDDFWNCKLWNINTSCQVLRVIENDTVIISGAFGCSIQWDSFPRVVLVKSSAKTTRETSTPLFSLWSISCSTFTAGAIMAIVILIRYIISLSLGLASSMDLSFRIHMFMTIGLLAAFVVFCLPLPYLLYCDTKSLDATISGPIVRAHPHLIGFEGYLDLETIETILFGFTSGHLRWSVECSNLSRSRQGGDQRQDLVGIDPYTSDPEIRDFIQRNIEGGISVGQPRIFTLVDTYNMTVTLFEAVYPPVAMLLCGSEGGLQRALLCSYDNASGCLYRETVLRVPTRTAEKMKRVDQFRLALKRPDIPKDDFTSKSSSIPA</sequence>
<protein>
    <submittedName>
        <fullName evidence="2">Uncharacterized protein</fullName>
    </submittedName>
</protein>
<dbReference type="Proteomes" id="UP001149165">
    <property type="component" value="Unassembled WGS sequence"/>
</dbReference>
<keyword evidence="1" id="KW-0812">Transmembrane</keyword>
<organism evidence="2 3">
    <name type="scientific">Penicillium angulare</name>
    <dbReference type="NCBI Taxonomy" id="116970"/>
    <lineage>
        <taxon>Eukaryota</taxon>
        <taxon>Fungi</taxon>
        <taxon>Dikarya</taxon>
        <taxon>Ascomycota</taxon>
        <taxon>Pezizomycotina</taxon>
        <taxon>Eurotiomycetes</taxon>
        <taxon>Eurotiomycetidae</taxon>
        <taxon>Eurotiales</taxon>
        <taxon>Aspergillaceae</taxon>
        <taxon>Penicillium</taxon>
    </lineage>
</organism>
<evidence type="ECO:0000313" key="3">
    <source>
        <dbReference type="Proteomes" id="UP001149165"/>
    </source>
</evidence>
<evidence type="ECO:0000313" key="2">
    <source>
        <dbReference type="EMBL" id="KAJ5115934.1"/>
    </source>
</evidence>
<keyword evidence="1" id="KW-0472">Membrane</keyword>
<gene>
    <name evidence="2" type="ORF">N7456_000282</name>
</gene>
<keyword evidence="3" id="KW-1185">Reference proteome</keyword>
<keyword evidence="1" id="KW-1133">Transmembrane helix</keyword>
<name>A0A9W9GBQ9_9EURO</name>
<reference evidence="2" key="1">
    <citation type="submission" date="2022-11" db="EMBL/GenBank/DDBJ databases">
        <authorList>
            <person name="Petersen C."/>
        </authorList>
    </citation>
    <scope>NUCLEOTIDE SEQUENCE</scope>
    <source>
        <strain evidence="2">IBT 30069</strain>
    </source>
</reference>
<feature type="transmembrane region" description="Helical" evidence="1">
    <location>
        <begin position="71"/>
        <end position="93"/>
    </location>
</feature>
<comment type="caution">
    <text evidence="2">The sequence shown here is derived from an EMBL/GenBank/DDBJ whole genome shotgun (WGS) entry which is preliminary data.</text>
</comment>